<dbReference type="AlphaFoldDB" id="A0A1I7T4G1"/>
<proteinExistence type="predicted"/>
<keyword evidence="1" id="KW-1185">Reference proteome</keyword>
<protein>
    <submittedName>
        <fullName evidence="2">Secreted protein</fullName>
    </submittedName>
</protein>
<dbReference type="Proteomes" id="UP000095282">
    <property type="component" value="Unplaced"/>
</dbReference>
<dbReference type="WBParaSite" id="Csp11.Scaffold501.g2300.t1">
    <property type="protein sequence ID" value="Csp11.Scaffold501.g2300.t1"/>
    <property type="gene ID" value="Csp11.Scaffold501.g2300"/>
</dbReference>
<sequence length="67" mass="7836">MEETIILVERVILLFYLVLFMQNKIDLCSMLLIRALRISSYNLSENSCCRCSFKKATQILIVVNMFV</sequence>
<name>A0A1I7T4G1_9PELO</name>
<organism evidence="1 2">
    <name type="scientific">Caenorhabditis tropicalis</name>
    <dbReference type="NCBI Taxonomy" id="1561998"/>
    <lineage>
        <taxon>Eukaryota</taxon>
        <taxon>Metazoa</taxon>
        <taxon>Ecdysozoa</taxon>
        <taxon>Nematoda</taxon>
        <taxon>Chromadorea</taxon>
        <taxon>Rhabditida</taxon>
        <taxon>Rhabditina</taxon>
        <taxon>Rhabditomorpha</taxon>
        <taxon>Rhabditoidea</taxon>
        <taxon>Rhabditidae</taxon>
        <taxon>Peloderinae</taxon>
        <taxon>Caenorhabditis</taxon>
    </lineage>
</organism>
<accession>A0A1I7T4G1</accession>
<evidence type="ECO:0000313" key="2">
    <source>
        <dbReference type="WBParaSite" id="Csp11.Scaffold501.g2300.t1"/>
    </source>
</evidence>
<evidence type="ECO:0000313" key="1">
    <source>
        <dbReference type="Proteomes" id="UP000095282"/>
    </source>
</evidence>
<reference evidence="2" key="1">
    <citation type="submission" date="2016-11" db="UniProtKB">
        <authorList>
            <consortium name="WormBaseParasite"/>
        </authorList>
    </citation>
    <scope>IDENTIFICATION</scope>
</reference>